<dbReference type="Gene3D" id="3.40.50.200">
    <property type="entry name" value="Peptidase S8/S53 domain"/>
    <property type="match status" value="1"/>
</dbReference>
<reference evidence="5" key="1">
    <citation type="submission" date="2018-05" db="EMBL/GenBank/DDBJ databases">
        <authorList>
            <person name="Li X."/>
        </authorList>
    </citation>
    <scope>NUCLEOTIDE SEQUENCE [LARGE SCALE GENOMIC DNA]</scope>
    <source>
        <strain evidence="5">LX32</strain>
    </source>
</reference>
<name>A0A328AHQ8_9CAUL</name>
<dbReference type="Proteomes" id="UP000249254">
    <property type="component" value="Unassembled WGS sequence"/>
</dbReference>
<accession>A0A328AHQ8</accession>
<dbReference type="SUPFAM" id="SSF52743">
    <property type="entry name" value="Subtilisin-like"/>
    <property type="match status" value="1"/>
</dbReference>
<dbReference type="RefSeq" id="WP_111527832.1">
    <property type="nucleotide sequence ID" value="NZ_JBHRSG010000002.1"/>
</dbReference>
<dbReference type="PROSITE" id="PS00136">
    <property type="entry name" value="SUBTILASE_ASP"/>
    <property type="match status" value="1"/>
</dbReference>
<feature type="region of interest" description="Disordered" evidence="2">
    <location>
        <begin position="408"/>
        <end position="440"/>
    </location>
</feature>
<dbReference type="OrthoDB" id="9768989at2"/>
<evidence type="ECO:0000256" key="1">
    <source>
        <dbReference type="ARBA" id="ARBA00022801"/>
    </source>
</evidence>
<gene>
    <name evidence="4" type="ORF">DJ017_05870</name>
</gene>
<dbReference type="GO" id="GO:0004252">
    <property type="term" value="F:serine-type endopeptidase activity"/>
    <property type="evidence" value="ECO:0007669"/>
    <property type="project" value="InterPro"/>
</dbReference>
<dbReference type="InterPro" id="IPR000209">
    <property type="entry name" value="Peptidase_S8/S53_dom"/>
</dbReference>
<protein>
    <submittedName>
        <fullName evidence="4">Peptidase</fullName>
    </submittedName>
</protein>
<dbReference type="EMBL" id="QFYQ01000001">
    <property type="protein sequence ID" value="RAK54081.1"/>
    <property type="molecule type" value="Genomic_DNA"/>
</dbReference>
<evidence type="ECO:0000256" key="2">
    <source>
        <dbReference type="SAM" id="MobiDB-lite"/>
    </source>
</evidence>
<organism evidence="4 5">
    <name type="scientific">Phenylobacterium soli</name>
    <dbReference type="NCBI Taxonomy" id="2170551"/>
    <lineage>
        <taxon>Bacteria</taxon>
        <taxon>Pseudomonadati</taxon>
        <taxon>Pseudomonadota</taxon>
        <taxon>Alphaproteobacteria</taxon>
        <taxon>Caulobacterales</taxon>
        <taxon>Caulobacteraceae</taxon>
        <taxon>Phenylobacterium</taxon>
    </lineage>
</organism>
<evidence type="ECO:0000313" key="5">
    <source>
        <dbReference type="Proteomes" id="UP000249254"/>
    </source>
</evidence>
<keyword evidence="5" id="KW-1185">Reference proteome</keyword>
<proteinExistence type="predicted"/>
<feature type="compositionally biased region" description="Basic and acidic residues" evidence="2">
    <location>
        <begin position="431"/>
        <end position="440"/>
    </location>
</feature>
<evidence type="ECO:0000259" key="3">
    <source>
        <dbReference type="Pfam" id="PF00082"/>
    </source>
</evidence>
<comment type="caution">
    <text evidence="4">The sequence shown here is derived from an EMBL/GenBank/DDBJ whole genome shotgun (WGS) entry which is preliminary data.</text>
</comment>
<dbReference type="CDD" id="cd04847">
    <property type="entry name" value="Peptidases_S8_Subtilisin_like_2"/>
    <property type="match status" value="1"/>
</dbReference>
<dbReference type="GO" id="GO:0006508">
    <property type="term" value="P:proteolysis"/>
    <property type="evidence" value="ECO:0007669"/>
    <property type="project" value="InterPro"/>
</dbReference>
<dbReference type="InterPro" id="IPR023827">
    <property type="entry name" value="Peptidase_S8_Asp-AS"/>
</dbReference>
<keyword evidence="1" id="KW-0378">Hydrolase</keyword>
<dbReference type="Pfam" id="PF00082">
    <property type="entry name" value="Peptidase_S8"/>
    <property type="match status" value="1"/>
</dbReference>
<sequence length="856" mass="92159">MADRGDFDGRDLPHISIDSWREPTTYKYPSQAQVRKPLREDYAAHAASLLGQLAAALPAIPAARDDIRLDIPGLGRGALVALETMPPTSDRAQAVRVPPALEFPGQGVVQLQTRRNPDRTEGAILFVPDASRGFLRGRIQSYGADAGNQRRPDLEKFEVIEQIRASAAESLFPEATDFAAPPRWWELWVRRPDAVADAVANRARARELDVHPQRLIFPDTIIVLVHASAARARELIAETLGAVAEVRPATATIRPFLERGDRGVGQGEFVDELLERIVPPTAAAPIVAVLDTGVSAGHPLIEPGLAGAYAYDAAWGADDHHPQGGHGTGMVGLVLYGDLESPLSDQRPVDLTHAAVSMKLLPPPGFDRHAPAHYGLVTQGAVAMVEIAHGATCGTYCLAATTDEFSPAGPSSWSGALDQIAGGASPGDEGDPPKRASERPKRLLLVATGNSVEGMAEQVLAPQPIEDPAQSWNALTIGGYTAKETVVPQDHPLQPLVAANSLSPFSLQSDMLPRDLTPIKPEVLFEAGNMLMDRSGFCAWNPSVSLLTTGAEVQTEPLTPFWATSAATAMAGNFVGRLEAALPGLWPETYRALTVQSADWPAPLRSLFIGRGEHWTTKPGLGGKAAKQELVRRVGYGVPDLERAVRSARNDLTLIAQAEIQPFAVSPTAGPPVYNEMHFYSLPWPRDALEALENEIVLLKVTLSYFMEPNLTGRAATRPDTYRSFGLRFMMKRPGENGAQFRARINAAQAAEGEKPEAEASHWLLGPKAMAAGSLHCDLWRGRAIELARHDQIAIVPRSGWWKTHVGQRRMEDKARYTLAISISARGHNVDLYTEVEARVAAHAAAISVGAGTGAS</sequence>
<dbReference type="InterPro" id="IPR036852">
    <property type="entry name" value="Peptidase_S8/S53_dom_sf"/>
</dbReference>
<dbReference type="InterPro" id="IPR034074">
    <property type="entry name" value="Y4bN_pept_dom"/>
</dbReference>
<feature type="domain" description="Peptidase S8/S53" evidence="3">
    <location>
        <begin position="285"/>
        <end position="637"/>
    </location>
</feature>
<dbReference type="AlphaFoldDB" id="A0A328AHQ8"/>
<evidence type="ECO:0000313" key="4">
    <source>
        <dbReference type="EMBL" id="RAK54081.1"/>
    </source>
</evidence>